<reference evidence="1 2" key="1">
    <citation type="submission" date="2020-03" db="EMBL/GenBank/DDBJ databases">
        <title>Draft Genome Sequence of Cudoniella acicularis.</title>
        <authorList>
            <person name="Buettner E."/>
            <person name="Kellner H."/>
        </authorList>
    </citation>
    <scope>NUCLEOTIDE SEQUENCE [LARGE SCALE GENOMIC DNA]</scope>
    <source>
        <strain evidence="1 2">DSM 108380</strain>
    </source>
</reference>
<keyword evidence="2" id="KW-1185">Reference proteome</keyword>
<proteinExistence type="predicted"/>
<evidence type="ECO:0000313" key="2">
    <source>
        <dbReference type="Proteomes" id="UP000566819"/>
    </source>
</evidence>
<accession>A0A8H4W401</accession>
<comment type="caution">
    <text evidence="1">The sequence shown here is derived from an EMBL/GenBank/DDBJ whole genome shotgun (WGS) entry which is preliminary data.</text>
</comment>
<dbReference type="EMBL" id="JAAMPI010000325">
    <property type="protein sequence ID" value="KAF4632696.1"/>
    <property type="molecule type" value="Genomic_DNA"/>
</dbReference>
<sequence>MYSLNVATTSSPNGLIRAILLARALSNLPSPAERPPADYFYRDRTESFSIRGFSTSVLRSCQEHQIIFYLLPNAIQDARKPKTQVQHVPKATCKTGKVIEQTKDKYAEYKKGGKVGDIDVRGKAYKILDYALRFQNLIGDGVKFDPTGHGSHALTLYFCAMAEI</sequence>
<dbReference type="Proteomes" id="UP000566819">
    <property type="component" value="Unassembled WGS sequence"/>
</dbReference>
<protein>
    <submittedName>
        <fullName evidence="1">Uncharacterized protein</fullName>
    </submittedName>
</protein>
<organism evidence="1 2">
    <name type="scientific">Cudoniella acicularis</name>
    <dbReference type="NCBI Taxonomy" id="354080"/>
    <lineage>
        <taxon>Eukaryota</taxon>
        <taxon>Fungi</taxon>
        <taxon>Dikarya</taxon>
        <taxon>Ascomycota</taxon>
        <taxon>Pezizomycotina</taxon>
        <taxon>Leotiomycetes</taxon>
        <taxon>Helotiales</taxon>
        <taxon>Tricladiaceae</taxon>
        <taxon>Cudoniella</taxon>
    </lineage>
</organism>
<name>A0A8H4W401_9HELO</name>
<evidence type="ECO:0000313" key="1">
    <source>
        <dbReference type="EMBL" id="KAF4632696.1"/>
    </source>
</evidence>
<dbReference type="AlphaFoldDB" id="A0A8H4W401"/>
<gene>
    <name evidence="1" type="ORF">G7Y89_g5433</name>
</gene>